<feature type="modified residue" description="4-aspartylphosphate" evidence="7">
    <location>
        <position position="1828"/>
    </location>
</feature>
<evidence type="ECO:0000256" key="2">
    <source>
        <dbReference type="ARBA" id="ARBA00012438"/>
    </source>
</evidence>
<dbReference type="PROSITE" id="PS50112">
    <property type="entry name" value="PAS"/>
    <property type="match status" value="7"/>
</dbReference>
<dbReference type="InterPro" id="IPR001610">
    <property type="entry name" value="PAC"/>
</dbReference>
<dbReference type="Pfam" id="PF00512">
    <property type="entry name" value="HisKA"/>
    <property type="match status" value="1"/>
</dbReference>
<dbReference type="SMART" id="SM00065">
    <property type="entry name" value="GAF"/>
    <property type="match status" value="1"/>
</dbReference>
<dbReference type="PROSITE" id="PS50110">
    <property type="entry name" value="RESPONSE_REGULATORY"/>
    <property type="match status" value="1"/>
</dbReference>
<protein>
    <recommendedName>
        <fullName evidence="2">histidine kinase</fullName>
        <ecNumber evidence="2">2.7.13.3</ecNumber>
    </recommendedName>
</protein>
<dbReference type="NCBIfam" id="TIGR00229">
    <property type="entry name" value="sensory_box"/>
    <property type="match status" value="7"/>
</dbReference>
<dbReference type="PROSITE" id="PS51371">
    <property type="entry name" value="CBS"/>
    <property type="match status" value="1"/>
</dbReference>
<dbReference type="InterPro" id="IPR003661">
    <property type="entry name" value="HisK_dim/P_dom"/>
</dbReference>
<evidence type="ECO:0000256" key="1">
    <source>
        <dbReference type="ARBA" id="ARBA00000085"/>
    </source>
</evidence>
<evidence type="ECO:0000256" key="9">
    <source>
        <dbReference type="SAM" id="Coils"/>
    </source>
</evidence>
<dbReference type="InterPro" id="IPR000014">
    <property type="entry name" value="PAS"/>
</dbReference>
<reference evidence="15 16" key="1">
    <citation type="journal article" date="2020" name="ISME J.">
        <title>Comparative genomics reveals insights into cyanobacterial evolution and habitat adaptation.</title>
        <authorList>
            <person name="Chen M.Y."/>
            <person name="Teng W.K."/>
            <person name="Zhao L."/>
            <person name="Hu C.X."/>
            <person name="Zhou Y.K."/>
            <person name="Han B.P."/>
            <person name="Song L.R."/>
            <person name="Shu W.S."/>
        </authorList>
    </citation>
    <scope>NUCLEOTIDE SEQUENCE [LARGE SCALE GENOMIC DNA]</scope>
    <source>
        <strain evidence="15 16">FACHB-1050</strain>
    </source>
</reference>
<dbReference type="InterPro" id="IPR011006">
    <property type="entry name" value="CheY-like_superfamily"/>
</dbReference>
<dbReference type="Gene3D" id="3.30.450.20">
    <property type="entry name" value="PAS domain"/>
    <property type="match status" value="9"/>
</dbReference>
<evidence type="ECO:0000259" key="11">
    <source>
        <dbReference type="PROSITE" id="PS50110"/>
    </source>
</evidence>
<evidence type="ECO:0000259" key="12">
    <source>
        <dbReference type="PROSITE" id="PS50112"/>
    </source>
</evidence>
<name>A0ABR8C8D6_9CYAN</name>
<dbReference type="Pfam" id="PF08447">
    <property type="entry name" value="PAS_3"/>
    <property type="match status" value="6"/>
</dbReference>
<dbReference type="SMART" id="SM00387">
    <property type="entry name" value="HATPase_c"/>
    <property type="match status" value="1"/>
</dbReference>
<evidence type="ECO:0000259" key="13">
    <source>
        <dbReference type="PROSITE" id="PS50113"/>
    </source>
</evidence>
<dbReference type="Pfam" id="PF02518">
    <property type="entry name" value="HATPase_c"/>
    <property type="match status" value="1"/>
</dbReference>
<keyword evidence="8" id="KW-0129">CBS domain</keyword>
<feature type="domain" description="PAS" evidence="12">
    <location>
        <begin position="1123"/>
        <end position="1201"/>
    </location>
</feature>
<dbReference type="InterPro" id="IPR035965">
    <property type="entry name" value="PAS-like_dom_sf"/>
</dbReference>
<dbReference type="Gene3D" id="3.30.450.40">
    <property type="match status" value="1"/>
</dbReference>
<feature type="domain" description="PAS" evidence="12">
    <location>
        <begin position="473"/>
        <end position="545"/>
    </location>
</feature>
<dbReference type="CDD" id="cd00130">
    <property type="entry name" value="PAS"/>
    <property type="match status" value="8"/>
</dbReference>
<dbReference type="PROSITE" id="PS50109">
    <property type="entry name" value="HIS_KIN"/>
    <property type="match status" value="1"/>
</dbReference>
<dbReference type="Pfam" id="PF00072">
    <property type="entry name" value="Response_reg"/>
    <property type="match status" value="1"/>
</dbReference>
<sequence>MLSNLEAAIVQNPLVALVEATVLSAVEQMSNLSRQEIDGDNGSSTCVVIISKELKVLGILTQQDVMRLVTQQRSIAKLTLRQFLKQHRSPSDSLIISQSDLRNLRNINAAIAYFESSQITHLAIVDAQEQLVGVLQHESLKRLRDSIIHEATASLFAIQQKIHERIAKAEPLKDVLVDLLQTMETYLRGSSCSITLCMDDRRMGDVIAHSLPPEYARIVSEMGLPIAEGVGSCGTAAFRRELVVVTDIENDPLWQNDKAFVLCYGLQACSSMPIFASDRTLLGTFGIYYREQKAPQAQELDWIAQAAHIAGIAIERDRAIQALQQLNHELENRVQVRTQELQEREQFLQTVLDTFPLSVFWKDVNSVYLGCNQNFLDDAGLQTIAEIIGKTDREMPWGETEADLYRADDQAVIESQTAKLGIVETLHHANGQTIWLETNKLPLRNLQGEVIGVLGTYQDISDRKAVELALQASEAKLRRITESVPGMIYRYVLHPDGRDELVYVSPQVQQIFELTPEVVLQDMSCLWARVHPEDIPIAQSAIQESAVSLQPFFIEERLLLSGNRMKWIHSSSQPTRQENGDITWDGVVMDISDRKAVELALQASEAKFRRITESVPGMIFRYVLHPDGRDELVYVSPQVQQIFELTPEMVLQDMRCLWARFHPEDIPMIQSAIQDSAVSLQSFLVEGRLLLPNERVKWIQVSSQPDRQENGDVIWDGVVIDISDRKAVEKALMLKQKHLKALMNNIPHLAWIKDEQGRVIAVNEPFAQAFGVSSEELVGKTAHDIFPADLAQAYHDDDVEVLQSGQRKVVVERGALADGTLGWFETTKTPFRDDQLNIAGTVGIAANITELKMMELSLKASERRYASLAAAAPVAIFRFDEPLNCVYVNERWSALSGRPMESALGHGWMESVHPEDREQRIAEWAGYYAQSNSEDLVIHGSEGRHLRPDGTTTWCYIQAAKEFDDDGNVVGYIGTLTDITDRKNIELALQESQAQFRRMTESVPGMIFRYVLHLDGRDEAVYVSPQVQQIYELTPEEVCQDISCLWAKVHKDDAPMMKMAIESSADSLHPFLVEARILLLGERMKWVQISAQPDLQENGDVIWDGVVIDISDRKIAEKALMLKQKHLEALMNNIPQHAWIKDEQSRLIAVNEPLAQAFGVSAEELIGKTAFDVCPVDLAQVYHNGDAEVLQSGQRKVVVEHSKRADGTLGWFETTRTPFRDDQLNIAGTVGIAADITEQKQAEQKLQELSERLELAIQSAQIGVWEFDFSNNRLFWDERMLAIHGVSPEAFHGTYEDWSSRVHPDDLPHAQPDILEEQAIYNTEFRIIRPDGTVRWVMSYSCKQRNHQGELVRAVGVNIDISDRKNAELALQDLSDRLEFALKGANIGIWEYQMNEERLIWDERMLSLYGISSEEFSGKYTDWLQRVHPDDLDWVQQAERQAHQGARECRVEFRIVRPDSTIRFIDSYAFKQYNAQGEILKTIGLNIDITDRKQAEAQLQHINEELIKATRLKDEFLANMSHELRTPLNAILGMTEILQEEIFGDLNDRQMQSLQTIEKSSNHLLELINDILDVAKIEAGQIHLSCQPSNVETLCQSSLVFIKQQAFSKNIQLESVIPANLPTINLDERRIRQVLINLLNNAVKFTPNGGKIILQVNYIEFLNNAEIVQSRACDTLEISVIDTGIGIAPDQIKRLFQPFVQVESALNRNYEGSGLGLVLVKRLVELHGGEVRLTSELGVGSCFTIAIPNSPFCELSVETEPALPSNSEAIKPEIEGAPVILLAEDNESNINLFADYLSLKGYRLVIAHNGQMAIDLAQQTHPDLILMDIQMPEMDGLEAIQHIRQIPELVDTPIIALTALAMAGDRDRCIAVGANDYLSKPVSLKQLVKKINDYLTD</sequence>
<dbReference type="SUPFAM" id="SSF54631">
    <property type="entry name" value="CBS-domain pair"/>
    <property type="match status" value="1"/>
</dbReference>
<evidence type="ECO:0000256" key="4">
    <source>
        <dbReference type="ARBA" id="ARBA00022679"/>
    </source>
</evidence>
<feature type="domain" description="PAS" evidence="12">
    <location>
        <begin position="604"/>
        <end position="674"/>
    </location>
</feature>
<dbReference type="SUPFAM" id="SSF47384">
    <property type="entry name" value="Homodimeric domain of signal transducing histidine kinase"/>
    <property type="match status" value="1"/>
</dbReference>
<feature type="domain" description="PAC" evidence="13">
    <location>
        <begin position="416"/>
        <end position="472"/>
    </location>
</feature>
<evidence type="ECO:0000256" key="3">
    <source>
        <dbReference type="ARBA" id="ARBA00022553"/>
    </source>
</evidence>
<dbReference type="PANTHER" id="PTHR43304:SF1">
    <property type="entry name" value="PAC DOMAIN-CONTAINING PROTEIN"/>
    <property type="match status" value="1"/>
</dbReference>
<dbReference type="PRINTS" id="PR00344">
    <property type="entry name" value="BCTRLSENSOR"/>
</dbReference>
<feature type="domain" description="Response regulatory" evidence="11">
    <location>
        <begin position="1779"/>
        <end position="1895"/>
    </location>
</feature>
<dbReference type="SMART" id="SM00091">
    <property type="entry name" value="PAS"/>
    <property type="match status" value="9"/>
</dbReference>
<feature type="domain" description="PAC" evidence="13">
    <location>
        <begin position="1191"/>
        <end position="1248"/>
    </location>
</feature>
<evidence type="ECO:0000259" key="10">
    <source>
        <dbReference type="PROSITE" id="PS50109"/>
    </source>
</evidence>
<dbReference type="RefSeq" id="WP_190577671.1">
    <property type="nucleotide sequence ID" value="NZ_CAWPQU010000089.1"/>
</dbReference>
<dbReference type="CDD" id="cd16922">
    <property type="entry name" value="HATPase_EvgS-ArcB-TorS-like"/>
    <property type="match status" value="1"/>
</dbReference>
<dbReference type="InterPro" id="IPR036890">
    <property type="entry name" value="HATPase_C_sf"/>
</dbReference>
<dbReference type="InterPro" id="IPR052162">
    <property type="entry name" value="Sensor_kinase/Photoreceptor"/>
</dbReference>
<dbReference type="SUPFAM" id="SSF55874">
    <property type="entry name" value="ATPase domain of HSP90 chaperone/DNA topoisomerase II/histidine kinase"/>
    <property type="match status" value="1"/>
</dbReference>
<dbReference type="InterPro" id="IPR036097">
    <property type="entry name" value="HisK_dim/P_sf"/>
</dbReference>
<dbReference type="CDD" id="cd00082">
    <property type="entry name" value="HisKA"/>
    <property type="match status" value="1"/>
</dbReference>
<dbReference type="InterPro" id="IPR029016">
    <property type="entry name" value="GAF-like_dom_sf"/>
</dbReference>
<dbReference type="Pfam" id="PF08448">
    <property type="entry name" value="PAS_4"/>
    <property type="match status" value="3"/>
</dbReference>
<keyword evidence="9" id="KW-0175">Coiled coil</keyword>
<dbReference type="PROSITE" id="PS50113">
    <property type="entry name" value="PAC"/>
    <property type="match status" value="9"/>
</dbReference>
<feature type="domain" description="PAS" evidence="12">
    <location>
        <begin position="1249"/>
        <end position="1306"/>
    </location>
</feature>
<dbReference type="InterPro" id="IPR013655">
    <property type="entry name" value="PAS_fold_3"/>
</dbReference>
<dbReference type="SUPFAM" id="SSF52172">
    <property type="entry name" value="CheY-like"/>
    <property type="match status" value="1"/>
</dbReference>
<dbReference type="SUPFAM" id="SSF55781">
    <property type="entry name" value="GAF domain-like"/>
    <property type="match status" value="1"/>
</dbReference>
<dbReference type="Gene3D" id="3.10.580.10">
    <property type="entry name" value="CBS-domain"/>
    <property type="match status" value="1"/>
</dbReference>
<dbReference type="InterPro" id="IPR000644">
    <property type="entry name" value="CBS_dom"/>
</dbReference>
<dbReference type="InterPro" id="IPR013656">
    <property type="entry name" value="PAS_4"/>
</dbReference>
<dbReference type="PANTHER" id="PTHR43304">
    <property type="entry name" value="PHYTOCHROME-LIKE PROTEIN CPH1"/>
    <property type="match status" value="1"/>
</dbReference>
<feature type="domain" description="PAC" evidence="13">
    <location>
        <begin position="1449"/>
        <end position="1501"/>
    </location>
</feature>
<dbReference type="InterPro" id="IPR005467">
    <property type="entry name" value="His_kinase_dom"/>
</dbReference>
<dbReference type="SUPFAM" id="SSF55785">
    <property type="entry name" value="PYP-like sensor domain (PAS domain)"/>
    <property type="match status" value="9"/>
</dbReference>
<dbReference type="EMBL" id="JACJQY010000009">
    <property type="protein sequence ID" value="MBD2316789.1"/>
    <property type="molecule type" value="Genomic_DNA"/>
</dbReference>
<dbReference type="InterPro" id="IPR003594">
    <property type="entry name" value="HATPase_dom"/>
</dbReference>
<dbReference type="Gene3D" id="1.10.287.130">
    <property type="match status" value="1"/>
</dbReference>
<evidence type="ECO:0000256" key="7">
    <source>
        <dbReference type="PROSITE-ProRule" id="PRU00169"/>
    </source>
</evidence>
<dbReference type="InterPro" id="IPR046342">
    <property type="entry name" value="CBS_dom_sf"/>
</dbReference>
<evidence type="ECO:0000259" key="14">
    <source>
        <dbReference type="PROSITE" id="PS51371"/>
    </source>
</evidence>
<dbReference type="SMART" id="SM00086">
    <property type="entry name" value="PAC"/>
    <property type="match status" value="9"/>
</dbReference>
<proteinExistence type="predicted"/>
<gene>
    <name evidence="15" type="ORF">H6G05_08000</name>
</gene>
<organism evidence="15 16">
    <name type="scientific">Phormidium tenue FACHB-1050</name>
    <dbReference type="NCBI Taxonomy" id="2692857"/>
    <lineage>
        <taxon>Bacteria</taxon>
        <taxon>Bacillati</taxon>
        <taxon>Cyanobacteriota</taxon>
        <taxon>Cyanophyceae</taxon>
        <taxon>Oscillatoriophycideae</taxon>
        <taxon>Oscillatoriales</taxon>
        <taxon>Oscillatoriaceae</taxon>
        <taxon>Phormidium</taxon>
    </lineage>
</organism>
<dbReference type="SMART" id="SM00388">
    <property type="entry name" value="HisKA"/>
    <property type="match status" value="1"/>
</dbReference>
<feature type="domain" description="PAC" evidence="13">
    <location>
        <begin position="1071"/>
        <end position="1122"/>
    </location>
</feature>
<dbReference type="Gene3D" id="3.40.50.2300">
    <property type="match status" value="1"/>
</dbReference>
<dbReference type="Pfam" id="PF13185">
    <property type="entry name" value="GAF_2"/>
    <property type="match status" value="1"/>
</dbReference>
<dbReference type="Gene3D" id="3.30.565.10">
    <property type="entry name" value="Histidine kinase-like ATPase, C-terminal domain"/>
    <property type="match status" value="1"/>
</dbReference>
<evidence type="ECO:0000313" key="15">
    <source>
        <dbReference type="EMBL" id="MBD2316789.1"/>
    </source>
</evidence>
<feature type="domain" description="PAC" evidence="13">
    <location>
        <begin position="803"/>
        <end position="860"/>
    </location>
</feature>
<dbReference type="SMART" id="SM00448">
    <property type="entry name" value="REC"/>
    <property type="match status" value="1"/>
</dbReference>
<feature type="domain" description="Histidine kinase" evidence="10">
    <location>
        <begin position="1519"/>
        <end position="1751"/>
    </location>
</feature>
<feature type="domain" description="PAC" evidence="13">
    <location>
        <begin position="1321"/>
        <end position="1373"/>
    </location>
</feature>
<dbReference type="InterPro" id="IPR001789">
    <property type="entry name" value="Sig_transdc_resp-reg_receiver"/>
</dbReference>
<dbReference type="InterPro" id="IPR000700">
    <property type="entry name" value="PAS-assoc_C"/>
</dbReference>
<evidence type="ECO:0000256" key="6">
    <source>
        <dbReference type="ARBA" id="ARBA00023012"/>
    </source>
</evidence>
<feature type="domain" description="PAC" evidence="13">
    <location>
        <begin position="552"/>
        <end position="603"/>
    </location>
</feature>
<feature type="coiled-coil region" evidence="9">
    <location>
        <begin position="1232"/>
        <end position="1259"/>
    </location>
</feature>
<keyword evidence="3 7" id="KW-0597">Phosphoprotein</keyword>
<dbReference type="Gene3D" id="2.10.70.100">
    <property type="match status" value="2"/>
</dbReference>
<keyword evidence="16" id="KW-1185">Reference proteome</keyword>
<evidence type="ECO:0000313" key="16">
    <source>
        <dbReference type="Proteomes" id="UP000618445"/>
    </source>
</evidence>
<comment type="caution">
    <text evidence="15">The sequence shown here is derived from an EMBL/GenBank/DDBJ whole genome shotgun (WGS) entry which is preliminary data.</text>
</comment>
<comment type="catalytic activity">
    <reaction evidence="1">
        <text>ATP + protein L-histidine = ADP + protein N-phospho-L-histidine.</text>
        <dbReference type="EC" id="2.7.13.3"/>
    </reaction>
</comment>
<accession>A0ABR8C8D6</accession>
<feature type="domain" description="PAS" evidence="12">
    <location>
        <begin position="1374"/>
        <end position="1446"/>
    </location>
</feature>
<feature type="domain" description="PAS" evidence="12">
    <location>
        <begin position="861"/>
        <end position="918"/>
    </location>
</feature>
<feature type="domain" description="PAS" evidence="12">
    <location>
        <begin position="735"/>
        <end position="813"/>
    </location>
</feature>
<keyword evidence="6" id="KW-0902">Two-component regulatory system</keyword>
<keyword evidence="4" id="KW-0808">Transferase</keyword>
<dbReference type="InterPro" id="IPR003018">
    <property type="entry name" value="GAF"/>
</dbReference>
<keyword evidence="5" id="KW-0418">Kinase</keyword>
<dbReference type="EC" id="2.7.13.3" evidence="2"/>
<feature type="domain" description="PAC" evidence="13">
    <location>
        <begin position="683"/>
        <end position="734"/>
    </location>
</feature>
<evidence type="ECO:0000256" key="5">
    <source>
        <dbReference type="ARBA" id="ARBA00022777"/>
    </source>
</evidence>
<dbReference type="Proteomes" id="UP000618445">
    <property type="component" value="Unassembled WGS sequence"/>
</dbReference>
<evidence type="ECO:0000256" key="8">
    <source>
        <dbReference type="PROSITE-ProRule" id="PRU00703"/>
    </source>
</evidence>
<feature type="domain" description="PAC" evidence="13">
    <location>
        <begin position="939"/>
        <end position="991"/>
    </location>
</feature>
<feature type="domain" description="CBS" evidence="14">
    <location>
        <begin position="9"/>
        <end position="75"/>
    </location>
</feature>
<dbReference type="InterPro" id="IPR004358">
    <property type="entry name" value="Sig_transdc_His_kin-like_C"/>
</dbReference>